<dbReference type="FunFam" id="3.40.50.300:FF:000854">
    <property type="entry name" value="Multidrug ABC transporter ATP-binding protein"/>
    <property type="match status" value="1"/>
</dbReference>
<dbReference type="InterPro" id="IPR003439">
    <property type="entry name" value="ABC_transporter-like_ATP-bd"/>
</dbReference>
<dbReference type="Proteomes" id="UP000632125">
    <property type="component" value="Unassembled WGS sequence"/>
</dbReference>
<evidence type="ECO:0000256" key="6">
    <source>
        <dbReference type="ARBA" id="ARBA00022840"/>
    </source>
</evidence>
<dbReference type="Pfam" id="PF00005">
    <property type="entry name" value="ABC_tran"/>
    <property type="match status" value="1"/>
</dbReference>
<comment type="subcellular location">
    <subcellularLocation>
        <location evidence="1">Cell membrane</location>
        <topology evidence="1">Multi-pass membrane protein</topology>
    </subcellularLocation>
</comment>
<evidence type="ECO:0000256" key="8">
    <source>
        <dbReference type="ARBA" id="ARBA00023136"/>
    </source>
</evidence>
<dbReference type="SUPFAM" id="SSF52540">
    <property type="entry name" value="P-loop containing nucleoside triphosphate hydrolases"/>
    <property type="match status" value="1"/>
</dbReference>
<keyword evidence="3" id="KW-1003">Cell membrane</keyword>
<feature type="transmembrane region" description="Helical" evidence="9">
    <location>
        <begin position="59"/>
        <end position="80"/>
    </location>
</feature>
<dbReference type="PANTHER" id="PTHR43394">
    <property type="entry name" value="ATP-DEPENDENT PERMEASE MDL1, MITOCHONDRIAL"/>
    <property type="match status" value="1"/>
</dbReference>
<dbReference type="RefSeq" id="WP_190857389.1">
    <property type="nucleotide sequence ID" value="NZ_JACXIY010000001.1"/>
</dbReference>
<dbReference type="GO" id="GO:0016887">
    <property type="term" value="F:ATP hydrolysis activity"/>
    <property type="evidence" value="ECO:0007669"/>
    <property type="project" value="InterPro"/>
</dbReference>
<accession>A0A927CJ30</accession>
<sequence length="587" mass="64650">MLKILKYFSTKNVWFIIVSTAFIVLQVWLDLKLPDYLAEITQLVQTEGNSLSQVWEPGAYMMLCAIGSLLASFIVVYLVAQSAASLAKRLRSLLFDKVESFSMAEMNRFSTASLITRSTNDITQVQTIMAMGLQVMIKAPILAVWAIVKISSKSWQWTLSSGVSVALLLLMIAIVIVFAMPKFRAIQGLTDQLNRVTREGLTGLRVIRAYNAAKSQEAKFERANRELTGANLFTSRLMALMMPVMSLIMSGLSLAIYWIGAHLINGAEMPSRLGLFSDMVIFSSYAMQIVMAFMMLSMVFFMLPRASVSAKRVMEVLNTEPGIKDGGLKPSAGAGTGEIEFRNVSFKYADSDEYVLEDISFVAHRGETVAFIGSTGSGKSTLLNLIPRFYDATEGEVLVDGMNVKDYALRDLHNKLGYVPQKAVLFTGTVTSNVAYGDNGRAAGSADDVKKAVAIAKGKEFVEKLEDGYEGSISQGGTNLSGGQKQRLSIARAVYRKPDIYIFDDSFSALDYKTDRQLRSMLKQETTGATNLIVGQRIGTIKEADLILVLDEGRIVGRGKHHELLQTCEVYRQIANSQLSKEELEIG</sequence>
<dbReference type="InterPro" id="IPR039421">
    <property type="entry name" value="Type_1_exporter"/>
</dbReference>
<dbReference type="InterPro" id="IPR027417">
    <property type="entry name" value="P-loop_NTPase"/>
</dbReference>
<dbReference type="PROSITE" id="PS00211">
    <property type="entry name" value="ABC_TRANSPORTER_1"/>
    <property type="match status" value="1"/>
</dbReference>
<name>A0A927CJ30_9BACL</name>
<protein>
    <submittedName>
        <fullName evidence="12">ABC transporter ATP-binding protein</fullName>
    </submittedName>
</protein>
<dbReference type="Gene3D" id="3.40.50.300">
    <property type="entry name" value="P-loop containing nucleotide triphosphate hydrolases"/>
    <property type="match status" value="1"/>
</dbReference>
<evidence type="ECO:0000259" key="10">
    <source>
        <dbReference type="PROSITE" id="PS50893"/>
    </source>
</evidence>
<keyword evidence="5" id="KW-0547">Nucleotide-binding</keyword>
<keyword evidence="2" id="KW-0813">Transport</keyword>
<dbReference type="EMBL" id="JACXIY010000001">
    <property type="protein sequence ID" value="MBD2867111.1"/>
    <property type="molecule type" value="Genomic_DNA"/>
</dbReference>
<evidence type="ECO:0000313" key="13">
    <source>
        <dbReference type="Proteomes" id="UP000632125"/>
    </source>
</evidence>
<feature type="transmembrane region" description="Helical" evidence="9">
    <location>
        <begin position="279"/>
        <end position="303"/>
    </location>
</feature>
<keyword evidence="6 12" id="KW-0067">ATP-binding</keyword>
<dbReference type="CDD" id="cd18548">
    <property type="entry name" value="ABC_6TM_Tm287_like"/>
    <property type="match status" value="1"/>
</dbReference>
<reference evidence="12" key="1">
    <citation type="submission" date="2020-09" db="EMBL/GenBank/DDBJ databases">
        <title>A novel bacterium of genus Paenibacillus, isolated from South China Sea.</title>
        <authorList>
            <person name="Huang H."/>
            <person name="Mo K."/>
            <person name="Hu Y."/>
        </authorList>
    </citation>
    <scope>NUCLEOTIDE SEQUENCE</scope>
    <source>
        <strain evidence="12">IB182493</strain>
    </source>
</reference>
<evidence type="ECO:0000256" key="7">
    <source>
        <dbReference type="ARBA" id="ARBA00022989"/>
    </source>
</evidence>
<dbReference type="SUPFAM" id="SSF90123">
    <property type="entry name" value="ABC transporter transmembrane region"/>
    <property type="match status" value="1"/>
</dbReference>
<evidence type="ECO:0000256" key="9">
    <source>
        <dbReference type="SAM" id="Phobius"/>
    </source>
</evidence>
<keyword evidence="4 9" id="KW-0812">Transmembrane</keyword>
<dbReference type="Gene3D" id="1.20.1560.10">
    <property type="entry name" value="ABC transporter type 1, transmembrane domain"/>
    <property type="match status" value="1"/>
</dbReference>
<dbReference type="InterPro" id="IPR003593">
    <property type="entry name" value="AAA+_ATPase"/>
</dbReference>
<keyword evidence="8 9" id="KW-0472">Membrane</keyword>
<dbReference type="GO" id="GO:0015421">
    <property type="term" value="F:ABC-type oligopeptide transporter activity"/>
    <property type="evidence" value="ECO:0007669"/>
    <property type="project" value="TreeGrafter"/>
</dbReference>
<keyword evidence="13" id="KW-1185">Reference proteome</keyword>
<keyword evidence="7 9" id="KW-1133">Transmembrane helix</keyword>
<evidence type="ECO:0000313" key="12">
    <source>
        <dbReference type="EMBL" id="MBD2867111.1"/>
    </source>
</evidence>
<feature type="domain" description="ABC transporter" evidence="10">
    <location>
        <begin position="339"/>
        <end position="577"/>
    </location>
</feature>
<dbReference type="InterPro" id="IPR017871">
    <property type="entry name" value="ABC_transporter-like_CS"/>
</dbReference>
<feature type="transmembrane region" description="Helical" evidence="9">
    <location>
        <begin position="237"/>
        <end position="259"/>
    </location>
</feature>
<dbReference type="AlphaFoldDB" id="A0A927CJ30"/>
<feature type="transmembrane region" description="Helical" evidence="9">
    <location>
        <begin position="154"/>
        <end position="179"/>
    </location>
</feature>
<proteinExistence type="predicted"/>
<dbReference type="InterPro" id="IPR011527">
    <property type="entry name" value="ABC1_TM_dom"/>
</dbReference>
<evidence type="ECO:0000256" key="5">
    <source>
        <dbReference type="ARBA" id="ARBA00022741"/>
    </source>
</evidence>
<dbReference type="PROSITE" id="PS50893">
    <property type="entry name" value="ABC_TRANSPORTER_2"/>
    <property type="match status" value="1"/>
</dbReference>
<dbReference type="PROSITE" id="PS50929">
    <property type="entry name" value="ABC_TM1F"/>
    <property type="match status" value="1"/>
</dbReference>
<dbReference type="Pfam" id="PF00664">
    <property type="entry name" value="ABC_membrane"/>
    <property type="match status" value="1"/>
</dbReference>
<organism evidence="12 13">
    <name type="scientific">Paenibacillus arenilitoris</name>
    <dbReference type="NCBI Taxonomy" id="2772299"/>
    <lineage>
        <taxon>Bacteria</taxon>
        <taxon>Bacillati</taxon>
        <taxon>Bacillota</taxon>
        <taxon>Bacilli</taxon>
        <taxon>Bacillales</taxon>
        <taxon>Paenibacillaceae</taxon>
        <taxon>Paenibacillus</taxon>
    </lineage>
</organism>
<dbReference type="GO" id="GO:0005886">
    <property type="term" value="C:plasma membrane"/>
    <property type="evidence" value="ECO:0007669"/>
    <property type="project" value="UniProtKB-SubCell"/>
</dbReference>
<dbReference type="GO" id="GO:0005524">
    <property type="term" value="F:ATP binding"/>
    <property type="evidence" value="ECO:0007669"/>
    <property type="project" value="UniProtKB-KW"/>
</dbReference>
<gene>
    <name evidence="12" type="ORF">IDH41_00870</name>
</gene>
<evidence type="ECO:0000256" key="3">
    <source>
        <dbReference type="ARBA" id="ARBA00022475"/>
    </source>
</evidence>
<evidence type="ECO:0000259" key="11">
    <source>
        <dbReference type="PROSITE" id="PS50929"/>
    </source>
</evidence>
<feature type="domain" description="ABC transmembrane type-1" evidence="11">
    <location>
        <begin position="17"/>
        <end position="305"/>
    </location>
</feature>
<evidence type="ECO:0000256" key="2">
    <source>
        <dbReference type="ARBA" id="ARBA00022448"/>
    </source>
</evidence>
<feature type="transmembrane region" description="Helical" evidence="9">
    <location>
        <begin position="127"/>
        <end position="148"/>
    </location>
</feature>
<dbReference type="SMART" id="SM00382">
    <property type="entry name" value="AAA"/>
    <property type="match status" value="1"/>
</dbReference>
<dbReference type="InterPro" id="IPR036640">
    <property type="entry name" value="ABC1_TM_sf"/>
</dbReference>
<dbReference type="PANTHER" id="PTHR43394:SF1">
    <property type="entry name" value="ATP-BINDING CASSETTE SUB-FAMILY B MEMBER 10, MITOCHONDRIAL"/>
    <property type="match status" value="1"/>
</dbReference>
<evidence type="ECO:0000256" key="4">
    <source>
        <dbReference type="ARBA" id="ARBA00022692"/>
    </source>
</evidence>
<feature type="transmembrane region" description="Helical" evidence="9">
    <location>
        <begin position="12"/>
        <end position="29"/>
    </location>
</feature>
<comment type="caution">
    <text evidence="12">The sequence shown here is derived from an EMBL/GenBank/DDBJ whole genome shotgun (WGS) entry which is preliminary data.</text>
</comment>
<evidence type="ECO:0000256" key="1">
    <source>
        <dbReference type="ARBA" id="ARBA00004651"/>
    </source>
</evidence>